<sequence>MRFGTTTNYYIIANHYVTIHYIVSIHTDNNIEVTSLGMASSLADLEGKNLNYVKNEEAGLLLFQTLLLLVNSLVLRRNSGMKDSTKIVNRYDTRLYLATHKVYGGEARLLSKEKGDKIESKASLLAALDYYVSMQSGIFISS</sequence>
<gene>
    <name evidence="1" type="ORF">GIB67_020668</name>
</gene>
<evidence type="ECO:0000313" key="2">
    <source>
        <dbReference type="Proteomes" id="UP000541444"/>
    </source>
</evidence>
<organism evidence="1 2">
    <name type="scientific">Kingdonia uniflora</name>
    <dbReference type="NCBI Taxonomy" id="39325"/>
    <lineage>
        <taxon>Eukaryota</taxon>
        <taxon>Viridiplantae</taxon>
        <taxon>Streptophyta</taxon>
        <taxon>Embryophyta</taxon>
        <taxon>Tracheophyta</taxon>
        <taxon>Spermatophyta</taxon>
        <taxon>Magnoliopsida</taxon>
        <taxon>Ranunculales</taxon>
        <taxon>Circaeasteraceae</taxon>
        <taxon>Kingdonia</taxon>
    </lineage>
</organism>
<protein>
    <submittedName>
        <fullName evidence="1">Uncharacterized protein</fullName>
    </submittedName>
</protein>
<comment type="caution">
    <text evidence="1">The sequence shown here is derived from an EMBL/GenBank/DDBJ whole genome shotgun (WGS) entry which is preliminary data.</text>
</comment>
<evidence type="ECO:0000313" key="1">
    <source>
        <dbReference type="EMBL" id="KAF6162409.1"/>
    </source>
</evidence>
<proteinExistence type="predicted"/>
<reference evidence="1 2" key="1">
    <citation type="journal article" date="2020" name="IScience">
        <title>Genome Sequencing of the Endangered Kingdonia uniflora (Circaeasteraceae, Ranunculales) Reveals Potential Mechanisms of Evolutionary Specialization.</title>
        <authorList>
            <person name="Sun Y."/>
            <person name="Deng T."/>
            <person name="Zhang A."/>
            <person name="Moore M.J."/>
            <person name="Landis J.B."/>
            <person name="Lin N."/>
            <person name="Zhang H."/>
            <person name="Zhang X."/>
            <person name="Huang J."/>
            <person name="Zhang X."/>
            <person name="Sun H."/>
            <person name="Wang H."/>
        </authorList>
    </citation>
    <scope>NUCLEOTIDE SEQUENCE [LARGE SCALE GENOMIC DNA]</scope>
    <source>
        <strain evidence="1">TB1705</strain>
        <tissue evidence="1">Leaf</tissue>
    </source>
</reference>
<dbReference type="Proteomes" id="UP000541444">
    <property type="component" value="Unassembled WGS sequence"/>
</dbReference>
<accession>A0A7J7N5C6</accession>
<dbReference type="EMBL" id="JACGCM010001032">
    <property type="protein sequence ID" value="KAF6162409.1"/>
    <property type="molecule type" value="Genomic_DNA"/>
</dbReference>
<keyword evidence="2" id="KW-1185">Reference proteome</keyword>
<dbReference type="AlphaFoldDB" id="A0A7J7N5C6"/>
<name>A0A7J7N5C6_9MAGN</name>